<name>A0A937XAM7_UNCEI</name>
<accession>A0A937XAM7</accession>
<organism evidence="2 3">
    <name type="scientific">Eiseniibacteriota bacterium</name>
    <dbReference type="NCBI Taxonomy" id="2212470"/>
    <lineage>
        <taxon>Bacteria</taxon>
        <taxon>Candidatus Eiseniibacteriota</taxon>
    </lineage>
</organism>
<evidence type="ECO:0000313" key="3">
    <source>
        <dbReference type="Proteomes" id="UP000748308"/>
    </source>
</evidence>
<dbReference type="EMBL" id="VGIY01000320">
    <property type="protein sequence ID" value="MBM3318310.1"/>
    <property type="molecule type" value="Genomic_DNA"/>
</dbReference>
<evidence type="ECO:0000313" key="2">
    <source>
        <dbReference type="EMBL" id="MBM3318310.1"/>
    </source>
</evidence>
<feature type="compositionally biased region" description="Low complexity" evidence="1">
    <location>
        <begin position="19"/>
        <end position="33"/>
    </location>
</feature>
<dbReference type="InterPro" id="IPR036249">
    <property type="entry name" value="Thioredoxin-like_sf"/>
</dbReference>
<comment type="caution">
    <text evidence="2">The sequence shown here is derived from an EMBL/GenBank/DDBJ whole genome shotgun (WGS) entry which is preliminary data.</text>
</comment>
<dbReference type="Pfam" id="PF14595">
    <property type="entry name" value="Thioredoxin_9"/>
    <property type="match status" value="1"/>
</dbReference>
<dbReference type="Proteomes" id="UP000748308">
    <property type="component" value="Unassembled WGS sequence"/>
</dbReference>
<feature type="compositionally biased region" description="Low complexity" evidence="1">
    <location>
        <begin position="1"/>
        <end position="11"/>
    </location>
</feature>
<protein>
    <submittedName>
        <fullName evidence="2">Thioredoxin family protein</fullName>
    </submittedName>
</protein>
<dbReference type="SUPFAM" id="SSF52833">
    <property type="entry name" value="Thioredoxin-like"/>
    <property type="match status" value="1"/>
</dbReference>
<feature type="non-terminal residue" evidence="2">
    <location>
        <position position="1"/>
    </location>
</feature>
<dbReference type="AlphaFoldDB" id="A0A937XAM7"/>
<sequence>AAAGPGRAGISAGPGGAGAAADPPAADPPAAGTDRAGYVTLNLQRTRRIGRTYAPGADIRDAVAALREAQLWLALTEIWCGDSAQSLPCIAALAALDPRIDLRILSRDENLDIMDEYLTGGGRGIPKLIAFGARGEELFTWGPRPRAASELVAREKERGAPKEEILLRLHRWYAEDRCRSIEAELAERIRG</sequence>
<dbReference type="Gene3D" id="3.40.30.10">
    <property type="entry name" value="Glutaredoxin"/>
    <property type="match status" value="1"/>
</dbReference>
<evidence type="ECO:0000256" key="1">
    <source>
        <dbReference type="SAM" id="MobiDB-lite"/>
    </source>
</evidence>
<reference evidence="2" key="1">
    <citation type="submission" date="2019-03" db="EMBL/GenBank/DDBJ databases">
        <title>Lake Tanganyika Metagenome-Assembled Genomes (MAGs).</title>
        <authorList>
            <person name="Tran P."/>
        </authorList>
    </citation>
    <scope>NUCLEOTIDE SEQUENCE</scope>
    <source>
        <strain evidence="2">M_DeepCast_400m_m2_100</strain>
    </source>
</reference>
<gene>
    <name evidence="2" type="ORF">FJY75_10720</name>
</gene>
<feature type="region of interest" description="Disordered" evidence="1">
    <location>
        <begin position="1"/>
        <end position="33"/>
    </location>
</feature>
<proteinExistence type="predicted"/>